<dbReference type="InterPro" id="IPR006442">
    <property type="entry name" value="Antitoxin_Phd/YefM"/>
</dbReference>
<comment type="similarity">
    <text evidence="1 2">Belongs to the phD/YefM antitoxin family.</text>
</comment>
<dbReference type="PANTHER" id="PTHR33713">
    <property type="entry name" value="ANTITOXIN YAFN-RELATED"/>
    <property type="match status" value="1"/>
</dbReference>
<reference evidence="3 4" key="1">
    <citation type="submission" date="2015-07" db="EMBL/GenBank/DDBJ databases">
        <title>Draft genome sequence of the Amantichitinum ursilacus IGB-41, a new chitin-degrading bacterium.</title>
        <authorList>
            <person name="Kirstahler P."/>
            <person name="Guenther M."/>
            <person name="Grumaz C."/>
            <person name="Rupp S."/>
            <person name="Zibek S."/>
            <person name="Sohn K."/>
        </authorList>
    </citation>
    <scope>NUCLEOTIDE SEQUENCE [LARGE SCALE GENOMIC DNA]</scope>
    <source>
        <strain evidence="3 4">IGB-41</strain>
    </source>
</reference>
<gene>
    <name evidence="3" type="primary">yefM_2</name>
    <name evidence="3" type="ORF">WG78_20560</name>
</gene>
<dbReference type="EMBL" id="LAQT01000037">
    <property type="protein sequence ID" value="KPC49325.1"/>
    <property type="molecule type" value="Genomic_DNA"/>
</dbReference>
<dbReference type="Gene3D" id="1.10.1220.170">
    <property type="match status" value="1"/>
</dbReference>
<name>A0A0N0GL02_9NEIS</name>
<comment type="caution">
    <text evidence="3">The sequence shown here is derived from an EMBL/GenBank/DDBJ whole genome shotgun (WGS) entry which is preliminary data.</text>
</comment>
<dbReference type="STRING" id="857265.WG78_20560"/>
<organism evidence="3 4">
    <name type="scientific">Amantichitinum ursilacus</name>
    <dbReference type="NCBI Taxonomy" id="857265"/>
    <lineage>
        <taxon>Bacteria</taxon>
        <taxon>Pseudomonadati</taxon>
        <taxon>Pseudomonadota</taxon>
        <taxon>Betaproteobacteria</taxon>
        <taxon>Neisseriales</taxon>
        <taxon>Chitinibacteraceae</taxon>
        <taxon>Amantichitinum</taxon>
    </lineage>
</organism>
<dbReference type="NCBIfam" id="TIGR01552">
    <property type="entry name" value="phd_fam"/>
    <property type="match status" value="1"/>
</dbReference>
<evidence type="ECO:0000256" key="1">
    <source>
        <dbReference type="ARBA" id="ARBA00009981"/>
    </source>
</evidence>
<dbReference type="OrthoDB" id="9802003at2"/>
<accession>A0A0N0GL02</accession>
<evidence type="ECO:0000313" key="3">
    <source>
        <dbReference type="EMBL" id="KPC49325.1"/>
    </source>
</evidence>
<comment type="function">
    <text evidence="2">Antitoxin component of a type II toxin-antitoxin (TA) system.</text>
</comment>
<protein>
    <recommendedName>
        <fullName evidence="2">Antitoxin</fullName>
    </recommendedName>
</protein>
<dbReference type="Gene3D" id="3.40.1620.10">
    <property type="entry name" value="YefM-like domain"/>
    <property type="match status" value="1"/>
</dbReference>
<keyword evidence="4" id="KW-1185">Reference proteome</keyword>
<proteinExistence type="inferred from homology"/>
<evidence type="ECO:0000256" key="2">
    <source>
        <dbReference type="RuleBase" id="RU362080"/>
    </source>
</evidence>
<sequence>MDAVTYTYARQHLAEVMRKVNEDCCEVIVTSQRGKPVVIMALSEYQALEETAYLLRTPESAIRLLEAVLRMKAGEGEEHALIEDDDESHL</sequence>
<dbReference type="Proteomes" id="UP000037939">
    <property type="component" value="Unassembled WGS sequence"/>
</dbReference>
<dbReference type="InterPro" id="IPR036165">
    <property type="entry name" value="YefM-like_sf"/>
</dbReference>
<dbReference type="PATRIC" id="fig|857265.3.peg.4210"/>
<dbReference type="InterPro" id="IPR051405">
    <property type="entry name" value="phD/YefM_antitoxin"/>
</dbReference>
<dbReference type="PANTHER" id="PTHR33713:SF6">
    <property type="entry name" value="ANTITOXIN YEFM"/>
    <property type="match status" value="1"/>
</dbReference>
<dbReference type="Pfam" id="PF02604">
    <property type="entry name" value="PhdYeFM_antitox"/>
    <property type="match status" value="1"/>
</dbReference>
<evidence type="ECO:0000313" key="4">
    <source>
        <dbReference type="Proteomes" id="UP000037939"/>
    </source>
</evidence>
<dbReference type="AlphaFoldDB" id="A0A0N0GL02"/>
<dbReference type="RefSeq" id="WP_053939683.1">
    <property type="nucleotide sequence ID" value="NZ_LAQT01000037.1"/>
</dbReference>
<dbReference type="SUPFAM" id="SSF143120">
    <property type="entry name" value="YefM-like"/>
    <property type="match status" value="1"/>
</dbReference>